<organism evidence="1 2">
    <name type="scientific">Desulfitobacterium dichloroeliminans (strain LMG P-21439 / DCA1)</name>
    <dbReference type="NCBI Taxonomy" id="871963"/>
    <lineage>
        <taxon>Bacteria</taxon>
        <taxon>Bacillati</taxon>
        <taxon>Bacillota</taxon>
        <taxon>Clostridia</taxon>
        <taxon>Eubacteriales</taxon>
        <taxon>Desulfitobacteriaceae</taxon>
        <taxon>Desulfitobacterium</taxon>
    </lineage>
</organism>
<reference evidence="2" key="1">
    <citation type="submission" date="2012-02" db="EMBL/GenBank/DDBJ databases">
        <title>Complete sequence of Desulfitobacterium dichloroeliminans LMG P-21439.</title>
        <authorList>
            <person name="Lucas S."/>
            <person name="Han J."/>
            <person name="Lapidus A."/>
            <person name="Cheng J.-F."/>
            <person name="Goodwin L."/>
            <person name="Pitluck S."/>
            <person name="Peters L."/>
            <person name="Ovchinnikova G."/>
            <person name="Teshima H."/>
            <person name="Detter J.C."/>
            <person name="Han C."/>
            <person name="Tapia R."/>
            <person name="Land M."/>
            <person name="Hauser L."/>
            <person name="Kyrpides N."/>
            <person name="Ivanova N."/>
            <person name="Pagani I."/>
            <person name="Kruse T."/>
            <person name="de Vos W.M."/>
            <person name="Boon N."/>
            <person name="Smidt H."/>
            <person name="Woyke T."/>
        </authorList>
    </citation>
    <scope>NUCLEOTIDE SEQUENCE [LARGE SCALE GENOMIC DNA]</scope>
    <source>
        <strain evidence="2">LMG P-21439 / DCA1</strain>
    </source>
</reference>
<name>L0F869_DESDL</name>
<dbReference type="STRING" id="871963.Desdi_1944"/>
<evidence type="ECO:0000313" key="1">
    <source>
        <dbReference type="EMBL" id="AGA69392.1"/>
    </source>
</evidence>
<accession>L0F869</accession>
<dbReference type="eggNOG" id="ENOG502ZC2Y">
    <property type="taxonomic scope" value="Bacteria"/>
</dbReference>
<evidence type="ECO:0000313" key="2">
    <source>
        <dbReference type="Proteomes" id="UP000010797"/>
    </source>
</evidence>
<dbReference type="AlphaFoldDB" id="L0F869"/>
<sequence>MRAVFTLTPSESKRLIAKGVKALPTMIKALQNHTLILAGGTTNAFLLDELLGNNLAEKSRYTVGMIAAGKLGESKTDQRIHPYVFSKGKPLDSSFHWKDYLPELKAGDIFIKGGNAVDSTGLAAVFAADSMGGTIGAAFGPLFARGVQLIVPIGLEKMIPDVREAVEFMNAGPVDEAMGNKAGLVPMLGATVVTEITALETLYKIKAKCIGAGGIAGSEGAITIVIEGEDSVVREALATIHSLKGEPPVR</sequence>
<dbReference type="HOGENOM" id="CLU_087835_0_0_9"/>
<protein>
    <submittedName>
        <fullName evidence="1">Uncharacterized protein</fullName>
    </submittedName>
</protein>
<gene>
    <name evidence="1" type="ordered locus">Desdi_1944</name>
</gene>
<dbReference type="RefSeq" id="WP_015262378.1">
    <property type="nucleotide sequence ID" value="NC_019903.1"/>
</dbReference>
<dbReference type="KEGG" id="ddl:Desdi_1944"/>
<dbReference type="Proteomes" id="UP000010797">
    <property type="component" value="Chromosome"/>
</dbReference>
<proteinExistence type="predicted"/>
<keyword evidence="2" id="KW-1185">Reference proteome</keyword>
<dbReference type="OrthoDB" id="5372599at2"/>
<dbReference type="EMBL" id="CP003344">
    <property type="protein sequence ID" value="AGA69392.1"/>
    <property type="molecule type" value="Genomic_DNA"/>
</dbReference>